<dbReference type="Proteomes" id="UP000613512">
    <property type="component" value="Unassembled WGS sequence"/>
</dbReference>
<name>A0A916RV41_9BACI</name>
<accession>A0A916RV41</accession>
<dbReference type="RefSeq" id="WP_188384093.1">
    <property type="nucleotide sequence ID" value="NZ_BMEY01000006.1"/>
</dbReference>
<protein>
    <recommendedName>
        <fullName evidence="4">Lipoprotein</fullName>
    </recommendedName>
</protein>
<feature type="signal peptide" evidence="1">
    <location>
        <begin position="1"/>
        <end position="18"/>
    </location>
</feature>
<dbReference type="PROSITE" id="PS51257">
    <property type="entry name" value="PROKAR_LIPOPROTEIN"/>
    <property type="match status" value="1"/>
</dbReference>
<comment type="caution">
    <text evidence="2">The sequence shown here is derived from an EMBL/GenBank/DDBJ whole genome shotgun (WGS) entry which is preliminary data.</text>
</comment>
<feature type="chain" id="PRO_5038866649" description="Lipoprotein" evidence="1">
    <location>
        <begin position="19"/>
        <end position="159"/>
    </location>
</feature>
<reference evidence="2" key="1">
    <citation type="journal article" date="2014" name="Int. J. Syst. Evol. Microbiol.">
        <title>Complete genome sequence of Corynebacterium casei LMG S-19264T (=DSM 44701T), isolated from a smear-ripened cheese.</title>
        <authorList>
            <consortium name="US DOE Joint Genome Institute (JGI-PGF)"/>
            <person name="Walter F."/>
            <person name="Albersmeier A."/>
            <person name="Kalinowski J."/>
            <person name="Ruckert C."/>
        </authorList>
    </citation>
    <scope>NUCLEOTIDE SEQUENCE</scope>
    <source>
        <strain evidence="2">CGMCC 1.12408</strain>
    </source>
</reference>
<keyword evidence="1" id="KW-0732">Signal</keyword>
<evidence type="ECO:0008006" key="4">
    <source>
        <dbReference type="Google" id="ProtNLM"/>
    </source>
</evidence>
<evidence type="ECO:0000256" key="1">
    <source>
        <dbReference type="SAM" id="SignalP"/>
    </source>
</evidence>
<reference evidence="2" key="2">
    <citation type="submission" date="2020-09" db="EMBL/GenBank/DDBJ databases">
        <authorList>
            <person name="Sun Q."/>
            <person name="Zhou Y."/>
        </authorList>
    </citation>
    <scope>NUCLEOTIDE SEQUENCE</scope>
    <source>
        <strain evidence="2">CGMCC 1.12408</strain>
    </source>
</reference>
<dbReference type="AlphaFoldDB" id="A0A916RV41"/>
<organism evidence="2 3">
    <name type="scientific">Ornithinibacillus halotolerans</name>
    <dbReference type="NCBI Taxonomy" id="1274357"/>
    <lineage>
        <taxon>Bacteria</taxon>
        <taxon>Bacillati</taxon>
        <taxon>Bacillota</taxon>
        <taxon>Bacilli</taxon>
        <taxon>Bacillales</taxon>
        <taxon>Bacillaceae</taxon>
        <taxon>Ornithinibacillus</taxon>
    </lineage>
</organism>
<evidence type="ECO:0000313" key="3">
    <source>
        <dbReference type="Proteomes" id="UP000613512"/>
    </source>
</evidence>
<gene>
    <name evidence="2" type="ORF">GCM10008025_15430</name>
</gene>
<proteinExistence type="predicted"/>
<keyword evidence="3" id="KW-1185">Reference proteome</keyword>
<dbReference type="EMBL" id="BMEY01000006">
    <property type="protein sequence ID" value="GGA72555.1"/>
    <property type="molecule type" value="Genomic_DNA"/>
</dbReference>
<evidence type="ECO:0000313" key="2">
    <source>
        <dbReference type="EMBL" id="GGA72555.1"/>
    </source>
</evidence>
<sequence>MKKLSFLFIIFCSFILVGCQLVNQPSGKLGQPPTVHMEISGQEYPTILGAYCWHNKNRAECTDTAGPIELAQDKEPIQVGPGEQITFIINYMEPDSELLEQFNTPSYEDVTAIKISDDSFEAPLEEGIYYYSYSLTWTDKGSANNSYGDAVYAFALEVK</sequence>